<comment type="caution">
    <text evidence="1">The sequence shown here is derived from an EMBL/GenBank/DDBJ whole genome shotgun (WGS) entry which is preliminary data.</text>
</comment>
<gene>
    <name evidence="1" type="ORF">F3Y22_tig00110895pilonHSYRG00658</name>
</gene>
<dbReference type="PANTHER" id="PTHR35124">
    <property type="entry name" value="CYTOCHROME P450 FAMILY PROTEIN"/>
    <property type="match status" value="1"/>
</dbReference>
<dbReference type="PANTHER" id="PTHR35124:SF1">
    <property type="entry name" value="CYTOCHROME P450 FAMILY PROTEIN"/>
    <property type="match status" value="1"/>
</dbReference>
<organism evidence="1 2">
    <name type="scientific">Hibiscus syriacus</name>
    <name type="common">Rose of Sharon</name>
    <dbReference type="NCBI Taxonomy" id="106335"/>
    <lineage>
        <taxon>Eukaryota</taxon>
        <taxon>Viridiplantae</taxon>
        <taxon>Streptophyta</taxon>
        <taxon>Embryophyta</taxon>
        <taxon>Tracheophyta</taxon>
        <taxon>Spermatophyta</taxon>
        <taxon>Magnoliopsida</taxon>
        <taxon>eudicotyledons</taxon>
        <taxon>Gunneridae</taxon>
        <taxon>Pentapetalae</taxon>
        <taxon>rosids</taxon>
        <taxon>malvids</taxon>
        <taxon>Malvales</taxon>
        <taxon>Malvaceae</taxon>
        <taxon>Malvoideae</taxon>
        <taxon>Hibiscus</taxon>
    </lineage>
</organism>
<keyword evidence="2" id="KW-1185">Reference proteome</keyword>
<evidence type="ECO:0000313" key="2">
    <source>
        <dbReference type="Proteomes" id="UP000436088"/>
    </source>
</evidence>
<dbReference type="EMBL" id="VEPZ02001152">
    <property type="protein sequence ID" value="KAE8690510.1"/>
    <property type="molecule type" value="Genomic_DNA"/>
</dbReference>
<name>A0A6A2ZG14_HIBSY</name>
<sequence length="332" mass="36616">MEIKIPGLDKAKSVELSAGEIHDFVFQAVDESGNARCLGGDYFEVDLFGDSWKRPLVKDFGNGSYLVSLQGLGSLKLELNCPNCKFAKNLISIEMFGLVDGLDMERMIIVELVTTADINAAPDFPCLNPWCNRSLGLLESNGWVYSSHCLFRLVSVDSGWDCLKNRFDMNFSNPKDRSPTVQITSIFNGHCNGTQNYLGLDSLKDEGFRSLLNIVLERHSGIGEAERVISATSCFPVHPSKVEAFNGVVLEKLRQAGLVSSVIDNFDMTYSWHYDNRCNYGFHYGRAPLKMKWRDEPVLGGLMSVFPSGDSPGSGLCNTIVIETTGLQVAAA</sequence>
<accession>A0A6A2ZG14</accession>
<dbReference type="AlphaFoldDB" id="A0A6A2ZG14"/>
<proteinExistence type="predicted"/>
<dbReference type="InterPro" id="IPR013783">
    <property type="entry name" value="Ig-like_fold"/>
</dbReference>
<dbReference type="Gene3D" id="2.60.40.10">
    <property type="entry name" value="Immunoglobulins"/>
    <property type="match status" value="1"/>
</dbReference>
<protein>
    <submittedName>
        <fullName evidence="1">Uncharacterized protein</fullName>
    </submittedName>
</protein>
<reference evidence="1" key="1">
    <citation type="submission" date="2019-09" db="EMBL/GenBank/DDBJ databases">
        <title>Draft genome information of white flower Hibiscus syriacus.</title>
        <authorList>
            <person name="Kim Y.-M."/>
        </authorList>
    </citation>
    <scope>NUCLEOTIDE SEQUENCE [LARGE SCALE GENOMIC DNA]</scope>
    <source>
        <strain evidence="1">YM2019G1</strain>
    </source>
</reference>
<dbReference type="Proteomes" id="UP000436088">
    <property type="component" value="Unassembled WGS sequence"/>
</dbReference>
<evidence type="ECO:0000313" key="1">
    <source>
        <dbReference type="EMBL" id="KAE8690510.1"/>
    </source>
</evidence>